<evidence type="ECO:0000259" key="7">
    <source>
        <dbReference type="SMART" id="SM00905"/>
    </source>
</evidence>
<comment type="caution">
    <text evidence="8">The sequence shown here is derived from an EMBL/GenBank/DDBJ whole genome shotgun (WGS) entry which is preliminary data.</text>
</comment>
<evidence type="ECO:0000256" key="5">
    <source>
        <dbReference type="ARBA" id="ARBA00023239"/>
    </source>
</evidence>
<sequence>MDKIYVNRMQFYGFHGVFPEENRLGQRFMVDLVVEVDLKKAGQSDNLNESINYGELYQLCKDVVEGEPFKLVESVAEEIASRCLSGFSKAHAVTVKVIKPDPPIQGHYESVAVEIMRSRSN</sequence>
<comment type="similarity">
    <text evidence="3 6">Belongs to the DHNA family.</text>
</comment>
<dbReference type="InterPro" id="IPR006156">
    <property type="entry name" value="Dihydroneopterin_aldolase"/>
</dbReference>
<keyword evidence="9" id="KW-1185">Reference proteome</keyword>
<evidence type="ECO:0000256" key="6">
    <source>
        <dbReference type="RuleBase" id="RU362079"/>
    </source>
</evidence>
<organism evidence="8 9">
    <name type="scientific">Robertmurraya beringensis</name>
    <dbReference type="NCBI Taxonomy" id="641660"/>
    <lineage>
        <taxon>Bacteria</taxon>
        <taxon>Bacillati</taxon>
        <taxon>Bacillota</taxon>
        <taxon>Bacilli</taxon>
        <taxon>Bacillales</taxon>
        <taxon>Bacillaceae</taxon>
        <taxon>Robertmurraya</taxon>
    </lineage>
</organism>
<accession>A0ABV6KKD4</accession>
<keyword evidence="5 6" id="KW-0456">Lyase</keyword>
<dbReference type="SUPFAM" id="SSF55620">
    <property type="entry name" value="Tetrahydrobiopterin biosynthesis enzymes-like"/>
    <property type="match status" value="1"/>
</dbReference>
<evidence type="ECO:0000313" key="9">
    <source>
        <dbReference type="Proteomes" id="UP001589738"/>
    </source>
</evidence>
<dbReference type="PANTHER" id="PTHR42844:SF1">
    <property type="entry name" value="DIHYDRONEOPTERIN ALDOLASE 1-RELATED"/>
    <property type="match status" value="1"/>
</dbReference>
<evidence type="ECO:0000256" key="3">
    <source>
        <dbReference type="ARBA" id="ARBA00005708"/>
    </source>
</evidence>
<dbReference type="PANTHER" id="PTHR42844">
    <property type="entry name" value="DIHYDRONEOPTERIN ALDOLASE 1-RELATED"/>
    <property type="match status" value="1"/>
</dbReference>
<evidence type="ECO:0000313" key="8">
    <source>
        <dbReference type="EMBL" id="MFC0473784.1"/>
    </source>
</evidence>
<dbReference type="GO" id="GO:0004150">
    <property type="term" value="F:dihydroneopterin aldolase activity"/>
    <property type="evidence" value="ECO:0007669"/>
    <property type="project" value="UniProtKB-EC"/>
</dbReference>
<dbReference type="NCBIfam" id="TIGR00525">
    <property type="entry name" value="folB"/>
    <property type="match status" value="1"/>
</dbReference>
<keyword evidence="4 6" id="KW-0289">Folate biosynthesis</keyword>
<protein>
    <recommendedName>
        <fullName evidence="6">7,8-dihydroneopterin aldolase</fullName>
        <ecNumber evidence="6">4.1.2.25</ecNumber>
    </recommendedName>
</protein>
<dbReference type="Pfam" id="PF02152">
    <property type="entry name" value="FolB"/>
    <property type="match status" value="1"/>
</dbReference>
<comment type="pathway">
    <text evidence="2 6">Cofactor biosynthesis; tetrahydrofolate biosynthesis; 2-amino-4-hydroxy-6-hydroxymethyl-7,8-dihydropteridine diphosphate from 7,8-dihydroneopterin triphosphate: step 3/4.</text>
</comment>
<comment type="function">
    <text evidence="6">Catalyzes the conversion of 7,8-dihydroneopterin to 6-hydroxymethyl-7,8-dihydropterin.</text>
</comment>
<evidence type="ECO:0000256" key="4">
    <source>
        <dbReference type="ARBA" id="ARBA00022909"/>
    </source>
</evidence>
<dbReference type="SMART" id="SM00905">
    <property type="entry name" value="FolB"/>
    <property type="match status" value="1"/>
</dbReference>
<gene>
    <name evidence="8" type="primary">folB</name>
    <name evidence="8" type="ORF">ACFFHF_00265</name>
</gene>
<feature type="domain" description="Dihydroneopterin aldolase/epimerase" evidence="7">
    <location>
        <begin position="4"/>
        <end position="117"/>
    </location>
</feature>
<dbReference type="Gene3D" id="3.30.1130.10">
    <property type="match status" value="1"/>
</dbReference>
<dbReference type="InterPro" id="IPR043133">
    <property type="entry name" value="GTP-CH-I_C/QueF"/>
</dbReference>
<dbReference type="EC" id="4.1.2.25" evidence="6"/>
<dbReference type="InterPro" id="IPR006157">
    <property type="entry name" value="FolB_dom"/>
</dbReference>
<dbReference type="NCBIfam" id="TIGR00526">
    <property type="entry name" value="folB_dom"/>
    <property type="match status" value="1"/>
</dbReference>
<dbReference type="CDD" id="cd00534">
    <property type="entry name" value="DHNA_DHNTPE"/>
    <property type="match status" value="1"/>
</dbReference>
<dbReference type="EMBL" id="JBHLUU010000001">
    <property type="protein sequence ID" value="MFC0473784.1"/>
    <property type="molecule type" value="Genomic_DNA"/>
</dbReference>
<dbReference type="RefSeq" id="WP_160548445.1">
    <property type="nucleotide sequence ID" value="NZ_JBHLUU010000001.1"/>
</dbReference>
<evidence type="ECO:0000256" key="2">
    <source>
        <dbReference type="ARBA" id="ARBA00005013"/>
    </source>
</evidence>
<name>A0ABV6KKD4_9BACI</name>
<dbReference type="Proteomes" id="UP001589738">
    <property type="component" value="Unassembled WGS sequence"/>
</dbReference>
<comment type="catalytic activity">
    <reaction evidence="1 6">
        <text>7,8-dihydroneopterin = 6-hydroxymethyl-7,8-dihydropterin + glycolaldehyde</text>
        <dbReference type="Rhea" id="RHEA:10540"/>
        <dbReference type="ChEBI" id="CHEBI:17001"/>
        <dbReference type="ChEBI" id="CHEBI:17071"/>
        <dbReference type="ChEBI" id="CHEBI:44841"/>
        <dbReference type="EC" id="4.1.2.25"/>
    </reaction>
</comment>
<proteinExistence type="inferred from homology"/>
<evidence type="ECO:0000256" key="1">
    <source>
        <dbReference type="ARBA" id="ARBA00001353"/>
    </source>
</evidence>
<reference evidence="8 9" key="1">
    <citation type="submission" date="2024-09" db="EMBL/GenBank/DDBJ databases">
        <authorList>
            <person name="Sun Q."/>
            <person name="Mori K."/>
        </authorList>
    </citation>
    <scope>NUCLEOTIDE SEQUENCE [LARGE SCALE GENOMIC DNA]</scope>
    <source>
        <strain evidence="8 9">CGMCC 1.9126</strain>
    </source>
</reference>